<comment type="caution">
    <text evidence="2">The sequence shown here is derived from an EMBL/GenBank/DDBJ whole genome shotgun (WGS) entry which is preliminary data.</text>
</comment>
<keyword evidence="1" id="KW-0732">Signal</keyword>
<dbReference type="AlphaFoldDB" id="A0AA38ICT9"/>
<feature type="chain" id="PRO_5041232209" evidence="1">
    <location>
        <begin position="24"/>
        <end position="79"/>
    </location>
</feature>
<proteinExistence type="predicted"/>
<dbReference type="Proteomes" id="UP001168821">
    <property type="component" value="Unassembled WGS sequence"/>
</dbReference>
<gene>
    <name evidence="2" type="ORF">Zmor_012889</name>
</gene>
<accession>A0AA38ICT9</accession>
<name>A0AA38ICT9_9CUCU</name>
<protein>
    <submittedName>
        <fullName evidence="2">Uncharacterized protein</fullName>
    </submittedName>
</protein>
<evidence type="ECO:0000313" key="2">
    <source>
        <dbReference type="EMBL" id="KAJ3653650.1"/>
    </source>
</evidence>
<sequence length="79" mass="8751">MRRLVMAVPLPTTVILSIASADAQHLSITDMPYKQTVTVANSWLGPGYGREANSASTPLTSIQGLHPLCRWRDKFRQLD</sequence>
<evidence type="ECO:0000256" key="1">
    <source>
        <dbReference type="SAM" id="SignalP"/>
    </source>
</evidence>
<feature type="signal peptide" evidence="1">
    <location>
        <begin position="1"/>
        <end position="23"/>
    </location>
</feature>
<organism evidence="2 3">
    <name type="scientific">Zophobas morio</name>
    <dbReference type="NCBI Taxonomy" id="2755281"/>
    <lineage>
        <taxon>Eukaryota</taxon>
        <taxon>Metazoa</taxon>
        <taxon>Ecdysozoa</taxon>
        <taxon>Arthropoda</taxon>
        <taxon>Hexapoda</taxon>
        <taxon>Insecta</taxon>
        <taxon>Pterygota</taxon>
        <taxon>Neoptera</taxon>
        <taxon>Endopterygota</taxon>
        <taxon>Coleoptera</taxon>
        <taxon>Polyphaga</taxon>
        <taxon>Cucujiformia</taxon>
        <taxon>Tenebrionidae</taxon>
        <taxon>Zophobas</taxon>
    </lineage>
</organism>
<evidence type="ECO:0000313" key="3">
    <source>
        <dbReference type="Proteomes" id="UP001168821"/>
    </source>
</evidence>
<keyword evidence="3" id="KW-1185">Reference proteome</keyword>
<dbReference type="EMBL" id="JALNTZ010000004">
    <property type="protein sequence ID" value="KAJ3653650.1"/>
    <property type="molecule type" value="Genomic_DNA"/>
</dbReference>
<reference evidence="2" key="1">
    <citation type="journal article" date="2023" name="G3 (Bethesda)">
        <title>Whole genome assemblies of Zophobas morio and Tenebrio molitor.</title>
        <authorList>
            <person name="Kaur S."/>
            <person name="Stinson S.A."/>
            <person name="diCenzo G.C."/>
        </authorList>
    </citation>
    <scope>NUCLEOTIDE SEQUENCE</scope>
    <source>
        <strain evidence="2">QUZm001</strain>
    </source>
</reference>